<evidence type="ECO:0000313" key="2">
    <source>
        <dbReference type="EMBL" id="GJG57718.1"/>
    </source>
</evidence>
<evidence type="ECO:0000313" key="3">
    <source>
        <dbReference type="Proteomes" id="UP000825483"/>
    </source>
</evidence>
<dbReference type="InterPro" id="IPR007466">
    <property type="entry name" value="Peptidyl-Arg-deiminase_porph"/>
</dbReference>
<proteinExistence type="predicted"/>
<dbReference type="EMBL" id="BPUB01000001">
    <property type="protein sequence ID" value="GJG57718.1"/>
    <property type="molecule type" value="Genomic_DNA"/>
</dbReference>
<dbReference type="Pfam" id="PF04371">
    <property type="entry name" value="PAD_porph"/>
    <property type="match status" value="1"/>
</dbReference>
<protein>
    <recommendedName>
        <fullName evidence="4">Agmatine deiminase family protein</fullName>
    </recommendedName>
</protein>
<dbReference type="AlphaFoldDB" id="A0A9R1C7Z5"/>
<sequence>MQVNFNSNKVYFSPYLRAYKCWKNIKKTLDDNNVPYGLLPGTKDVWVRDFMPIEMADNSFVSYLYRPDYLKNDKGYITSDVDGCYDFTDSTVRKTPIAIDGGNVIRCGDKIIMTDKIFKENGCTSPKMLPKMLEEAFQAELILIPWDTGEKFGHADGMVRYVGHDHILLNDYKDVDEAFRQQLLSLLLPHFKTIDELCYGKSYRSYSWAHLNFLQVGNHIFVPLVDKHSDDLAIEQIQNVYGEDYDVKGIETTGIVRKGGALNCVSWNIHEDKTPIYESLYDRQAHEVYNWLLKQSEYIGSVADLYKKVILGDDMVVATDEYSEHCIVMLYERLFDLINKGHEIKIVDDSEKGRWGIFYNLDFHFKVK</sequence>
<dbReference type="PANTHER" id="PTHR31377:SF0">
    <property type="entry name" value="AGMATINE DEIMINASE-RELATED"/>
    <property type="match status" value="1"/>
</dbReference>
<comment type="caution">
    <text evidence="2">The sequence shown here is derived from an EMBL/GenBank/DDBJ whole genome shotgun (WGS) entry which is preliminary data.</text>
</comment>
<dbReference type="GO" id="GO:0047632">
    <property type="term" value="F:agmatine deiminase activity"/>
    <property type="evidence" value="ECO:0007669"/>
    <property type="project" value="TreeGrafter"/>
</dbReference>
<name>A0A9R1C7Z5_9BACT</name>
<accession>A0A9R1C7Z5</accession>
<gene>
    <name evidence="2" type="ORF">PRLR5076_05690</name>
</gene>
<reference evidence="2" key="1">
    <citation type="journal article" date="2022" name="Int. J. Syst. Evol. Microbiol.">
        <title>Prevotella lacticifex sp. nov., isolated from the rumen of cows.</title>
        <authorList>
            <person name="Shinkai T."/>
            <person name="Ikeyama N."/>
            <person name="Kumagai M."/>
            <person name="Ohmori H."/>
            <person name="Sakamoto M."/>
            <person name="Ohkuma M."/>
            <person name="Mitsumori M."/>
        </authorList>
    </citation>
    <scope>NUCLEOTIDE SEQUENCE</scope>
    <source>
        <strain evidence="2">R5076</strain>
    </source>
</reference>
<dbReference type="PANTHER" id="PTHR31377">
    <property type="entry name" value="AGMATINE DEIMINASE-RELATED"/>
    <property type="match status" value="1"/>
</dbReference>
<organism evidence="2 3">
    <name type="scientific">Prevotella lacticifex</name>
    <dbReference type="NCBI Taxonomy" id="2854755"/>
    <lineage>
        <taxon>Bacteria</taxon>
        <taxon>Pseudomonadati</taxon>
        <taxon>Bacteroidota</taxon>
        <taxon>Bacteroidia</taxon>
        <taxon>Bacteroidales</taxon>
        <taxon>Prevotellaceae</taxon>
        <taxon>Prevotella</taxon>
    </lineage>
</organism>
<keyword evidence="1" id="KW-0378">Hydrolase</keyword>
<dbReference type="GO" id="GO:0004668">
    <property type="term" value="F:protein-arginine deiminase activity"/>
    <property type="evidence" value="ECO:0007669"/>
    <property type="project" value="InterPro"/>
</dbReference>
<evidence type="ECO:0000256" key="1">
    <source>
        <dbReference type="ARBA" id="ARBA00022801"/>
    </source>
</evidence>
<evidence type="ECO:0008006" key="4">
    <source>
        <dbReference type="Google" id="ProtNLM"/>
    </source>
</evidence>
<keyword evidence="3" id="KW-1185">Reference proteome</keyword>
<dbReference type="Proteomes" id="UP000825483">
    <property type="component" value="Unassembled WGS sequence"/>
</dbReference>
<dbReference type="Gene3D" id="3.75.10.10">
    <property type="entry name" value="L-arginine/glycine Amidinotransferase, Chain A"/>
    <property type="match status" value="1"/>
</dbReference>
<dbReference type="SUPFAM" id="SSF55909">
    <property type="entry name" value="Pentein"/>
    <property type="match status" value="1"/>
</dbReference>
<dbReference type="GO" id="GO:0009446">
    <property type="term" value="P:putrescine biosynthetic process"/>
    <property type="evidence" value="ECO:0007669"/>
    <property type="project" value="InterPro"/>
</dbReference>